<protein>
    <submittedName>
        <fullName evidence="1">Unannotated protein</fullName>
    </submittedName>
</protein>
<sequence length="113" mass="11827">MAAAAEIPELHARLSKIHAEQHALVIDFLQTALRGLAAGQPGSTDQSIEAVVSLASPLASLIMTQALGSVLDDFSLDGVREQASDEMKVLFQLIVRAVLLPGLDQTVGSVHGS</sequence>
<dbReference type="AlphaFoldDB" id="A0A6J6NKJ0"/>
<evidence type="ECO:0000313" key="1">
    <source>
        <dbReference type="EMBL" id="CAB4686937.1"/>
    </source>
</evidence>
<gene>
    <name evidence="1" type="ORF">UFOPK2334_01507</name>
</gene>
<reference evidence="1" key="1">
    <citation type="submission" date="2020-05" db="EMBL/GenBank/DDBJ databases">
        <authorList>
            <person name="Chiriac C."/>
            <person name="Salcher M."/>
            <person name="Ghai R."/>
            <person name="Kavagutti S V."/>
        </authorList>
    </citation>
    <scope>NUCLEOTIDE SEQUENCE</scope>
</reference>
<name>A0A6J6NKJ0_9ZZZZ</name>
<dbReference type="EMBL" id="CAEZXA010000186">
    <property type="protein sequence ID" value="CAB4686937.1"/>
    <property type="molecule type" value="Genomic_DNA"/>
</dbReference>
<accession>A0A6J6NKJ0</accession>
<proteinExistence type="predicted"/>
<organism evidence="1">
    <name type="scientific">freshwater metagenome</name>
    <dbReference type="NCBI Taxonomy" id="449393"/>
    <lineage>
        <taxon>unclassified sequences</taxon>
        <taxon>metagenomes</taxon>
        <taxon>ecological metagenomes</taxon>
    </lineage>
</organism>